<name>A0AAN9CNL0_9TELE</name>
<keyword evidence="5" id="KW-0813">Transport</keyword>
<evidence type="ECO:0000256" key="18">
    <source>
        <dbReference type="ARBA" id="ARBA00023242"/>
    </source>
</evidence>
<dbReference type="GO" id="GO:0006606">
    <property type="term" value="P:protein import into nucleus"/>
    <property type="evidence" value="ECO:0007669"/>
    <property type="project" value="TreeGrafter"/>
</dbReference>
<keyword evidence="26" id="KW-1185">Reference proteome</keyword>
<proteinExistence type="inferred from homology"/>
<dbReference type="EMBL" id="JAYKXH010000016">
    <property type="protein sequence ID" value="KAK7141742.1"/>
    <property type="molecule type" value="Genomic_DNA"/>
</dbReference>
<keyword evidence="14" id="KW-0906">Nuclear pore complex</keyword>
<evidence type="ECO:0000256" key="4">
    <source>
        <dbReference type="ARBA" id="ARBA00005911"/>
    </source>
</evidence>
<evidence type="ECO:0000256" key="15">
    <source>
        <dbReference type="ARBA" id="ARBA00023157"/>
    </source>
</evidence>
<evidence type="ECO:0000313" key="26">
    <source>
        <dbReference type="Proteomes" id="UP001364617"/>
    </source>
</evidence>
<evidence type="ECO:0000256" key="6">
    <source>
        <dbReference type="ARBA" id="ARBA00022490"/>
    </source>
</evidence>
<evidence type="ECO:0000256" key="1">
    <source>
        <dbReference type="ARBA" id="ARBA00004300"/>
    </source>
</evidence>
<evidence type="ECO:0000256" key="23">
    <source>
        <dbReference type="SAM" id="MobiDB-lite"/>
    </source>
</evidence>
<keyword evidence="16" id="KW-0325">Glycoprotein</keyword>
<dbReference type="InterPro" id="IPR026010">
    <property type="entry name" value="NSP1/NUP62"/>
</dbReference>
<keyword evidence="13" id="KW-0175">Coiled coil</keyword>
<comment type="subcellular location">
    <subcellularLocation>
        <location evidence="1">Cytoplasm</location>
        <location evidence="1">Cytoskeleton</location>
        <location evidence="1">Microtubule organizing center</location>
        <location evidence="1">Centrosome</location>
    </subcellularLocation>
    <subcellularLocation>
        <location evidence="3">Cytoplasm</location>
        <location evidence="3">Cytoskeleton</location>
        <location evidence="3">Spindle pole</location>
    </subcellularLocation>
    <subcellularLocation>
        <location evidence="2">Nucleus</location>
        <location evidence="2">Nuclear pore complex</location>
    </subcellularLocation>
</comment>
<evidence type="ECO:0000256" key="5">
    <source>
        <dbReference type="ARBA" id="ARBA00022448"/>
    </source>
</evidence>
<evidence type="ECO:0000256" key="8">
    <source>
        <dbReference type="ARBA" id="ARBA00022737"/>
    </source>
</evidence>
<evidence type="ECO:0000256" key="10">
    <source>
        <dbReference type="ARBA" id="ARBA00022927"/>
    </source>
</evidence>
<feature type="domain" description="Nucleoporin NSP1-like C-terminal" evidence="24">
    <location>
        <begin position="479"/>
        <end position="586"/>
    </location>
</feature>
<dbReference type="PANTHER" id="PTHR12084">
    <property type="entry name" value="NUCLEAR PORE GLYCOPROTEIN P62-RELATED"/>
    <property type="match status" value="1"/>
</dbReference>
<keyword evidence="17" id="KW-0206">Cytoskeleton</keyword>
<protein>
    <recommendedName>
        <fullName evidence="20">Nuclear pore glycoprotein p62</fullName>
    </recommendedName>
    <alternativeName>
        <fullName evidence="21">62 kDa nucleoporin</fullName>
    </alternativeName>
    <alternativeName>
        <fullName evidence="22">Nucleoporin Nup62</fullName>
    </alternativeName>
</protein>
<feature type="compositionally biased region" description="Low complexity" evidence="23">
    <location>
        <begin position="218"/>
        <end position="229"/>
    </location>
</feature>
<dbReference type="FunFam" id="1.20.5.170:FF:000045">
    <property type="entry name" value="nuclear pore glycoprotein p62"/>
    <property type="match status" value="1"/>
</dbReference>
<keyword evidence="6" id="KW-0963">Cytoplasm</keyword>
<comment type="similarity">
    <text evidence="4">Belongs to the nucleoporin NSP1/NUP62 family.</text>
</comment>
<dbReference type="GO" id="GO:0044613">
    <property type="term" value="C:nuclear pore central transport channel"/>
    <property type="evidence" value="ECO:0007669"/>
    <property type="project" value="TreeGrafter"/>
</dbReference>
<dbReference type="GO" id="GO:0006405">
    <property type="term" value="P:RNA export from nucleus"/>
    <property type="evidence" value="ECO:0007669"/>
    <property type="project" value="TreeGrafter"/>
</dbReference>
<dbReference type="GO" id="GO:0005543">
    <property type="term" value="F:phospholipid binding"/>
    <property type="evidence" value="ECO:0007669"/>
    <property type="project" value="TreeGrafter"/>
</dbReference>
<dbReference type="GO" id="GO:0051028">
    <property type="term" value="P:mRNA transport"/>
    <property type="evidence" value="ECO:0007669"/>
    <property type="project" value="UniProtKB-KW"/>
</dbReference>
<evidence type="ECO:0000256" key="22">
    <source>
        <dbReference type="ARBA" id="ARBA00081791"/>
    </source>
</evidence>
<keyword evidence="10" id="KW-0653">Protein transport</keyword>
<comment type="caution">
    <text evidence="25">The sequence shown here is derived from an EMBL/GenBank/DDBJ whole genome shotgun (WGS) entry which is preliminary data.</text>
</comment>
<evidence type="ECO:0000256" key="14">
    <source>
        <dbReference type="ARBA" id="ARBA00023132"/>
    </source>
</evidence>
<feature type="compositionally biased region" description="Low complexity" evidence="23">
    <location>
        <begin position="15"/>
        <end position="35"/>
    </location>
</feature>
<dbReference type="Gene3D" id="1.20.5.170">
    <property type="match status" value="1"/>
</dbReference>
<feature type="compositionally biased region" description="Low complexity" evidence="23">
    <location>
        <begin position="42"/>
        <end position="84"/>
    </location>
</feature>
<gene>
    <name evidence="25" type="ORF">R3I93_015783</name>
</gene>
<evidence type="ECO:0000256" key="21">
    <source>
        <dbReference type="ARBA" id="ARBA00077062"/>
    </source>
</evidence>
<dbReference type="InterPro" id="IPR007758">
    <property type="entry name" value="Nucleoporin_NSP1_C"/>
</dbReference>
<organism evidence="25 26">
    <name type="scientific">Phoxinus phoxinus</name>
    <name type="common">Eurasian minnow</name>
    <dbReference type="NCBI Taxonomy" id="58324"/>
    <lineage>
        <taxon>Eukaryota</taxon>
        <taxon>Metazoa</taxon>
        <taxon>Chordata</taxon>
        <taxon>Craniata</taxon>
        <taxon>Vertebrata</taxon>
        <taxon>Euteleostomi</taxon>
        <taxon>Actinopterygii</taxon>
        <taxon>Neopterygii</taxon>
        <taxon>Teleostei</taxon>
        <taxon>Ostariophysi</taxon>
        <taxon>Cypriniformes</taxon>
        <taxon>Leuciscidae</taxon>
        <taxon>Phoxininae</taxon>
        <taxon>Phoxinus</taxon>
    </lineage>
</organism>
<evidence type="ECO:0000256" key="2">
    <source>
        <dbReference type="ARBA" id="ARBA00004567"/>
    </source>
</evidence>
<evidence type="ECO:0000256" key="17">
    <source>
        <dbReference type="ARBA" id="ARBA00023212"/>
    </source>
</evidence>
<comment type="function">
    <text evidence="19">Essential component of the nuclear pore complex. The N-terminal is probably involved in nucleocytoplasmic transport. The C-terminal is involved in protein-protein interaction probably via coiled-coil formation, promotes its association with centrosomes and may function in anchorage of p62 to the pore complex. Plays a role in mitotic cell cycle progression by regulating centrosome segregation, centriole maturation and spindle orientation. It might be involved in protein recruitment to the centrosome after nuclear breakdown.</text>
</comment>
<evidence type="ECO:0000256" key="9">
    <source>
        <dbReference type="ARBA" id="ARBA00022816"/>
    </source>
</evidence>
<evidence type="ECO:0000256" key="7">
    <source>
        <dbReference type="ARBA" id="ARBA00022553"/>
    </source>
</evidence>
<dbReference type="PANTHER" id="PTHR12084:SF0">
    <property type="entry name" value="NUCLEAR PORE GLYCOPROTEIN P62"/>
    <property type="match status" value="1"/>
</dbReference>
<keyword evidence="7" id="KW-0597">Phosphoprotein</keyword>
<dbReference type="AlphaFoldDB" id="A0AAN9CNL0"/>
<evidence type="ECO:0000256" key="19">
    <source>
        <dbReference type="ARBA" id="ARBA00056849"/>
    </source>
</evidence>
<evidence type="ECO:0000256" key="12">
    <source>
        <dbReference type="ARBA" id="ARBA00023010"/>
    </source>
</evidence>
<dbReference type="Proteomes" id="UP001364617">
    <property type="component" value="Unassembled WGS sequence"/>
</dbReference>
<reference evidence="25 26" key="1">
    <citation type="submission" date="2024-02" db="EMBL/GenBank/DDBJ databases">
        <title>Chromosome-level genome assembly of the Eurasian Minnow (Phoxinus phoxinus).</title>
        <authorList>
            <person name="Oriowo T.O."/>
            <person name="Martin S."/>
            <person name="Stange M."/>
            <person name="Chrysostomakis Y."/>
            <person name="Brown T."/>
            <person name="Winkler S."/>
            <person name="Kukowka S."/>
            <person name="Myers E.W."/>
            <person name="Bohne A."/>
        </authorList>
    </citation>
    <scope>NUCLEOTIDE SEQUENCE [LARGE SCALE GENOMIC DNA]</scope>
    <source>
        <strain evidence="25">ZFMK-TIS-60720</strain>
        <tissue evidence="25">Whole Organism</tissue>
    </source>
</reference>
<keyword evidence="12" id="KW-0811">Translocation</keyword>
<keyword evidence="15" id="KW-1015">Disulfide bond</keyword>
<evidence type="ECO:0000256" key="16">
    <source>
        <dbReference type="ARBA" id="ARBA00023180"/>
    </source>
</evidence>
<accession>A0AAN9CNL0</accession>
<feature type="region of interest" description="Disordered" evidence="23">
    <location>
        <begin position="218"/>
        <end position="295"/>
    </location>
</feature>
<dbReference type="GO" id="GO:0017056">
    <property type="term" value="F:structural constituent of nuclear pore"/>
    <property type="evidence" value="ECO:0007669"/>
    <property type="project" value="InterPro"/>
</dbReference>
<keyword evidence="8" id="KW-0677">Repeat</keyword>
<dbReference type="GO" id="GO:0000922">
    <property type="term" value="C:spindle pole"/>
    <property type="evidence" value="ECO:0007669"/>
    <property type="project" value="UniProtKB-SubCell"/>
</dbReference>
<dbReference type="Pfam" id="PF05064">
    <property type="entry name" value="Nsp1_C"/>
    <property type="match status" value="1"/>
</dbReference>
<evidence type="ECO:0000256" key="3">
    <source>
        <dbReference type="ARBA" id="ARBA00004647"/>
    </source>
</evidence>
<keyword evidence="9" id="KW-0509">mRNA transport</keyword>
<keyword evidence="11" id="KW-0007">Acetylation</keyword>
<evidence type="ECO:0000256" key="20">
    <source>
        <dbReference type="ARBA" id="ARBA00070660"/>
    </source>
</evidence>
<evidence type="ECO:0000256" key="11">
    <source>
        <dbReference type="ARBA" id="ARBA00022990"/>
    </source>
</evidence>
<dbReference type="GO" id="GO:0005813">
    <property type="term" value="C:centrosome"/>
    <property type="evidence" value="ECO:0007669"/>
    <property type="project" value="UniProtKB-SubCell"/>
</dbReference>
<feature type="region of interest" description="Disordered" evidence="23">
    <location>
        <begin position="1"/>
        <end position="84"/>
    </location>
</feature>
<dbReference type="GO" id="GO:0031965">
    <property type="term" value="C:nuclear membrane"/>
    <property type="evidence" value="ECO:0007669"/>
    <property type="project" value="UniProtKB-ARBA"/>
</dbReference>
<evidence type="ECO:0000259" key="24">
    <source>
        <dbReference type="Pfam" id="PF05064"/>
    </source>
</evidence>
<evidence type="ECO:0000313" key="25">
    <source>
        <dbReference type="EMBL" id="KAK7141742.1"/>
    </source>
</evidence>
<evidence type="ECO:0000256" key="13">
    <source>
        <dbReference type="ARBA" id="ARBA00023054"/>
    </source>
</evidence>
<sequence length="679" mass="71054">MAFNFGQAGTGGFSFGPPKTTTAAPTGFGLQTSAPAGGGFSFGASQPQTQTFSQPQTQTFGQPQTQTFGQPQAQTFSQPQAQTFGQPQAQTFGQPQAQTFGQPQAQTFGQPQTQTFGQPQAQTLGQPQAQAFGQPQTQAFGQPQAQTLGQPQAQTLGQPQAQTFGQPQAQTFGQPQAQTLGQPQAQTLGQPQAQTLGQPQTQAFGQPQAQTFGQPQAQTFGQPQTQTFGNPPPQSQIAGLLAQPTQNNGSTQGGFSFGAQTQSSTSGGGFSFGASLPKLSTPAAPQPATTGMTLGASPAGTGFALGGLAPQTTAAQQPMGGFSFGTPKVQAASVAPTQPSPALSLGVQPTGLTLGASTASTAPTTAINFGIKTSATPAPTSSALTSQSMAAPISSLFANPIASAPATGFTLGSSMASVAPVMTSASIAPTSLSLKPLGAAPAVTSAIASTGVSTGFSLGLKTLASTAPATTTSTAVLTTSTAPVMSYAQLEALINKWSSELEDQERHFLQQATQVNAWDRMLVENGEKITSLHKDMEKVKLDQRRLDQELDFILSQQKELEDLLSPLEESVKEQSGTIYMQNADEERERTYKLAENVDAQLKRMSQDLKEIIEHLNTSSGPGDTTDPLQQICKILNAHMDSLQWVEQNSVLLQRRVEEVSKVCENRSKEQEKSFRLNFQ</sequence>
<keyword evidence="18" id="KW-0539">Nucleus</keyword>